<keyword evidence="1" id="KW-0597">Phosphoprotein</keyword>
<evidence type="ECO:0000256" key="4">
    <source>
        <dbReference type="ARBA" id="ARBA00023125"/>
    </source>
</evidence>
<dbReference type="Pfam" id="PF00486">
    <property type="entry name" value="Trans_reg_C"/>
    <property type="match status" value="1"/>
</dbReference>
<accession>A0A2K9NYN0</accession>
<evidence type="ECO:0000313" key="7">
    <source>
        <dbReference type="Proteomes" id="UP000235584"/>
    </source>
</evidence>
<evidence type="ECO:0000313" key="6">
    <source>
        <dbReference type="EMBL" id="AUN99804.1"/>
    </source>
</evidence>
<dbReference type="CDD" id="cd00156">
    <property type="entry name" value="REC"/>
    <property type="match status" value="1"/>
</dbReference>
<gene>
    <name evidence="6" type="ORF">C0V70_17170</name>
</gene>
<dbReference type="InterPro" id="IPR039420">
    <property type="entry name" value="WalR-like"/>
</dbReference>
<dbReference type="PROSITE" id="PS50110">
    <property type="entry name" value="RESPONSE_REGULATORY"/>
    <property type="match status" value="1"/>
</dbReference>
<dbReference type="GO" id="GO:0005829">
    <property type="term" value="C:cytosol"/>
    <property type="evidence" value="ECO:0007669"/>
    <property type="project" value="TreeGrafter"/>
</dbReference>
<dbReference type="InterPro" id="IPR011006">
    <property type="entry name" value="CheY-like_superfamily"/>
</dbReference>
<proteinExistence type="predicted"/>
<dbReference type="SUPFAM" id="SSF46894">
    <property type="entry name" value="C-terminal effector domain of the bipartite response regulators"/>
    <property type="match status" value="1"/>
</dbReference>
<dbReference type="KEGG" id="bsto:C0V70_17170"/>
<dbReference type="PROSITE" id="PS51755">
    <property type="entry name" value="OMPR_PHOB"/>
    <property type="match status" value="1"/>
</dbReference>
<keyword evidence="2" id="KW-0902">Two-component regulatory system</keyword>
<evidence type="ECO:0000256" key="1">
    <source>
        <dbReference type="ARBA" id="ARBA00022553"/>
    </source>
</evidence>
<dbReference type="SMART" id="SM00862">
    <property type="entry name" value="Trans_reg_C"/>
    <property type="match status" value="1"/>
</dbReference>
<evidence type="ECO:0000256" key="5">
    <source>
        <dbReference type="ARBA" id="ARBA00023163"/>
    </source>
</evidence>
<dbReference type="OrthoDB" id="9794815at2"/>
<dbReference type="Proteomes" id="UP000235584">
    <property type="component" value="Chromosome"/>
</dbReference>
<dbReference type="CDD" id="cd00383">
    <property type="entry name" value="trans_reg_C"/>
    <property type="match status" value="1"/>
</dbReference>
<reference evidence="6 7" key="1">
    <citation type="submission" date="2018-01" db="EMBL/GenBank/DDBJ databases">
        <title>Complete genome sequence of Bacteriovorax stolpii DSM12778.</title>
        <authorList>
            <person name="Tang B."/>
            <person name="Chang J."/>
        </authorList>
    </citation>
    <scope>NUCLEOTIDE SEQUENCE [LARGE SCALE GENOMIC DNA]</scope>
    <source>
        <strain evidence="6 7">DSM 12778</strain>
    </source>
</reference>
<dbReference type="SMART" id="SM00448">
    <property type="entry name" value="REC"/>
    <property type="match status" value="1"/>
</dbReference>
<dbReference type="PANTHER" id="PTHR48111">
    <property type="entry name" value="REGULATOR OF RPOS"/>
    <property type="match status" value="1"/>
</dbReference>
<dbReference type="Pfam" id="PF00072">
    <property type="entry name" value="Response_reg"/>
    <property type="match status" value="1"/>
</dbReference>
<keyword evidence="4" id="KW-0238">DNA-binding</keyword>
<dbReference type="InterPro" id="IPR016032">
    <property type="entry name" value="Sig_transdc_resp-reg_C-effctor"/>
</dbReference>
<dbReference type="InterPro" id="IPR001867">
    <property type="entry name" value="OmpR/PhoB-type_DNA-bd"/>
</dbReference>
<dbReference type="EMBL" id="CP025704">
    <property type="protein sequence ID" value="AUN99804.1"/>
    <property type="molecule type" value="Genomic_DNA"/>
</dbReference>
<name>A0A2K9NYN0_BACTC</name>
<keyword evidence="5" id="KW-0804">Transcription</keyword>
<sequence>MGHILVLEDEESARNYLRENISCYGNISVVGTLEDMDSQILKHKYDLIIADYYLKDKNCFQVLSEFRYHLGPVPLILVSGRPSVEMLSQALEEKVYAFIQKPIDIQKLKNKIETFYTFNPDFDIRGHKVILFQDDWSIKINDQLFELTETEFKIFRYFLERENQVIDRHELIHYLWGNSKSSRNKLDTHLTNLKNKVPFVKESLQTIPRVGFKLK</sequence>
<dbReference type="InterPro" id="IPR001789">
    <property type="entry name" value="Sig_transdc_resp-reg_receiver"/>
</dbReference>
<dbReference type="Gene3D" id="3.40.50.2300">
    <property type="match status" value="1"/>
</dbReference>
<keyword evidence="7" id="KW-1185">Reference proteome</keyword>
<dbReference type="AlphaFoldDB" id="A0A2K9NYN0"/>
<dbReference type="RefSeq" id="WP_102245093.1">
    <property type="nucleotide sequence ID" value="NZ_CP025704.1"/>
</dbReference>
<protein>
    <submittedName>
        <fullName evidence="6">Uncharacterized protein</fullName>
    </submittedName>
</protein>
<dbReference type="InterPro" id="IPR036388">
    <property type="entry name" value="WH-like_DNA-bd_sf"/>
</dbReference>
<organism evidence="6 7">
    <name type="scientific">Bacteriovorax stolpii</name>
    <name type="common">Bdellovibrio stolpii</name>
    <dbReference type="NCBI Taxonomy" id="960"/>
    <lineage>
        <taxon>Bacteria</taxon>
        <taxon>Pseudomonadati</taxon>
        <taxon>Bdellovibrionota</taxon>
        <taxon>Bacteriovoracia</taxon>
        <taxon>Bacteriovoracales</taxon>
        <taxon>Bacteriovoracaceae</taxon>
        <taxon>Bacteriovorax</taxon>
    </lineage>
</organism>
<dbReference type="GO" id="GO:0000156">
    <property type="term" value="F:phosphorelay response regulator activity"/>
    <property type="evidence" value="ECO:0007669"/>
    <property type="project" value="TreeGrafter"/>
</dbReference>
<dbReference type="GO" id="GO:0000976">
    <property type="term" value="F:transcription cis-regulatory region binding"/>
    <property type="evidence" value="ECO:0007669"/>
    <property type="project" value="TreeGrafter"/>
</dbReference>
<keyword evidence="3" id="KW-0805">Transcription regulation</keyword>
<dbReference type="PANTHER" id="PTHR48111:SF1">
    <property type="entry name" value="TWO-COMPONENT RESPONSE REGULATOR ORR33"/>
    <property type="match status" value="1"/>
</dbReference>
<dbReference type="GO" id="GO:0032993">
    <property type="term" value="C:protein-DNA complex"/>
    <property type="evidence" value="ECO:0007669"/>
    <property type="project" value="TreeGrafter"/>
</dbReference>
<dbReference type="Gene3D" id="1.10.10.10">
    <property type="entry name" value="Winged helix-like DNA-binding domain superfamily/Winged helix DNA-binding domain"/>
    <property type="match status" value="1"/>
</dbReference>
<dbReference type="SUPFAM" id="SSF52172">
    <property type="entry name" value="CheY-like"/>
    <property type="match status" value="1"/>
</dbReference>
<evidence type="ECO:0000256" key="3">
    <source>
        <dbReference type="ARBA" id="ARBA00023015"/>
    </source>
</evidence>
<evidence type="ECO:0000256" key="2">
    <source>
        <dbReference type="ARBA" id="ARBA00023012"/>
    </source>
</evidence>
<dbReference type="GO" id="GO:0006355">
    <property type="term" value="P:regulation of DNA-templated transcription"/>
    <property type="evidence" value="ECO:0007669"/>
    <property type="project" value="InterPro"/>
</dbReference>